<dbReference type="GeneID" id="35591202"/>
<keyword evidence="3" id="KW-1185">Reference proteome</keyword>
<evidence type="ECO:0000256" key="1">
    <source>
        <dbReference type="SAM" id="MobiDB-lite"/>
    </source>
</evidence>
<dbReference type="RefSeq" id="WP_103424591.1">
    <property type="nucleotide sequence ID" value="NZ_CP026309.1"/>
</dbReference>
<name>A0A2I8VG93_9EURY</name>
<dbReference type="AlphaFoldDB" id="A0A2I8VG93"/>
<gene>
    <name evidence="2" type="ORF">C2R22_03895</name>
</gene>
<evidence type="ECO:0000313" key="2">
    <source>
        <dbReference type="EMBL" id="AUV80904.1"/>
    </source>
</evidence>
<reference evidence="2 3" key="1">
    <citation type="submission" date="2018-01" db="EMBL/GenBank/DDBJ databases">
        <title>Complete genome sequence of Salinigranum rubrum GX10T, an extremely halophilic archaeon isolated from a marine solar saltern.</title>
        <authorList>
            <person name="Han S."/>
        </authorList>
    </citation>
    <scope>NUCLEOTIDE SEQUENCE [LARGE SCALE GENOMIC DNA]</scope>
    <source>
        <strain evidence="2 3">GX10</strain>
    </source>
</reference>
<dbReference type="Proteomes" id="UP000236584">
    <property type="component" value="Chromosome"/>
</dbReference>
<feature type="compositionally biased region" description="Basic and acidic residues" evidence="1">
    <location>
        <begin position="80"/>
        <end position="94"/>
    </location>
</feature>
<dbReference type="EMBL" id="CP026309">
    <property type="protein sequence ID" value="AUV80904.1"/>
    <property type="molecule type" value="Genomic_DNA"/>
</dbReference>
<feature type="region of interest" description="Disordered" evidence="1">
    <location>
        <begin position="70"/>
        <end position="94"/>
    </location>
</feature>
<sequence>MQSSRSPTVYVPSADHAPEFHTTRRCRHCPPSSREVSRAEARDAGLVECETCYEDRVCGAGVPFTLVSPPREPMPSVASRVEDSVRDRRIPGDD</sequence>
<proteinExistence type="predicted"/>
<dbReference type="KEGG" id="srub:C2R22_03895"/>
<accession>A0A2I8VG93</accession>
<evidence type="ECO:0000313" key="3">
    <source>
        <dbReference type="Proteomes" id="UP000236584"/>
    </source>
</evidence>
<protein>
    <submittedName>
        <fullName evidence="2">Uncharacterized protein</fullName>
    </submittedName>
</protein>
<organism evidence="2 3">
    <name type="scientific">Salinigranum rubrum</name>
    <dbReference type="NCBI Taxonomy" id="755307"/>
    <lineage>
        <taxon>Archaea</taxon>
        <taxon>Methanobacteriati</taxon>
        <taxon>Methanobacteriota</taxon>
        <taxon>Stenosarchaea group</taxon>
        <taxon>Halobacteria</taxon>
        <taxon>Halobacteriales</taxon>
        <taxon>Haloferacaceae</taxon>
        <taxon>Salinigranum</taxon>
    </lineage>
</organism>